<organism evidence="1">
    <name type="scientific">Salmonella enterica</name>
    <name type="common">Salmonella choleraesuis</name>
    <dbReference type="NCBI Taxonomy" id="28901"/>
    <lineage>
        <taxon>Bacteria</taxon>
        <taxon>Pseudomonadati</taxon>
        <taxon>Pseudomonadota</taxon>
        <taxon>Gammaproteobacteria</taxon>
        <taxon>Enterobacterales</taxon>
        <taxon>Enterobacteriaceae</taxon>
        <taxon>Salmonella</taxon>
    </lineage>
</organism>
<sequence length="91" mass="9951">MDSILIAVRAGVACERDLTGRANLPVLLSLYLSAAHRTAIFCYHFCGGQPTGAIQNDSISIIFIFWLTSAAMRLGQPLDRTKTSFVSVSRF</sequence>
<dbReference type="EMBL" id="AAKAJG010000033">
    <property type="protein sequence ID" value="ECQ2987584.1"/>
    <property type="molecule type" value="Genomic_DNA"/>
</dbReference>
<proteinExistence type="predicted"/>
<accession>A0A5Y7V303</accession>
<reference evidence="1" key="1">
    <citation type="submission" date="2019-08" db="EMBL/GenBank/DDBJ databases">
        <authorList>
            <consortium name="PulseNet: The National Subtyping Network for Foodborne Disease Surveillance"/>
            <person name="Tarr C.L."/>
            <person name="Trees E."/>
            <person name="Katz L.S."/>
            <person name="Carleton-Romer H.A."/>
            <person name="Stroika S."/>
            <person name="Kucerova Z."/>
            <person name="Roache K.F."/>
            <person name="Sabol A.L."/>
            <person name="Besser J."/>
            <person name="Gerner-Smidt P."/>
        </authorList>
    </citation>
    <scope>NUCLEOTIDE SEQUENCE</scope>
    <source>
        <strain evidence="1">PNUSAS094600</strain>
    </source>
</reference>
<comment type="caution">
    <text evidence="1">The sequence shown here is derived from an EMBL/GenBank/DDBJ whole genome shotgun (WGS) entry which is preliminary data.</text>
</comment>
<gene>
    <name evidence="1" type="ORF">FZ366_23210</name>
</gene>
<dbReference type="AlphaFoldDB" id="A0A5Y7V303"/>
<name>A0A5Y7V303_SALER</name>
<protein>
    <submittedName>
        <fullName evidence="1">Uncharacterized protein</fullName>
    </submittedName>
</protein>
<evidence type="ECO:0000313" key="1">
    <source>
        <dbReference type="EMBL" id="ECQ2987584.1"/>
    </source>
</evidence>